<evidence type="ECO:0000313" key="1">
    <source>
        <dbReference type="EMBL" id="GAA0141999.1"/>
    </source>
</evidence>
<gene>
    <name evidence="1" type="ORF">LIER_35490</name>
</gene>
<sequence>MTIDRGLKDTPSSSPIHDASPIRVIDAAAFHQVQILTSMGTEIRFRNSRRRPRTLLRWRFRPWGANVSLVSVAIPKIEGLEPILVFWLKGVLLP</sequence>
<organism evidence="1 2">
    <name type="scientific">Lithospermum erythrorhizon</name>
    <name type="common">Purple gromwell</name>
    <name type="synonym">Lithospermum officinale var. erythrorhizon</name>
    <dbReference type="NCBI Taxonomy" id="34254"/>
    <lineage>
        <taxon>Eukaryota</taxon>
        <taxon>Viridiplantae</taxon>
        <taxon>Streptophyta</taxon>
        <taxon>Embryophyta</taxon>
        <taxon>Tracheophyta</taxon>
        <taxon>Spermatophyta</taxon>
        <taxon>Magnoliopsida</taxon>
        <taxon>eudicotyledons</taxon>
        <taxon>Gunneridae</taxon>
        <taxon>Pentapetalae</taxon>
        <taxon>asterids</taxon>
        <taxon>lamiids</taxon>
        <taxon>Boraginales</taxon>
        <taxon>Boraginaceae</taxon>
        <taxon>Boraginoideae</taxon>
        <taxon>Lithospermeae</taxon>
        <taxon>Lithospermum</taxon>
    </lineage>
</organism>
<dbReference type="AlphaFoldDB" id="A0AAV3NRK4"/>
<accession>A0AAV3NRK4</accession>
<dbReference type="Proteomes" id="UP001454036">
    <property type="component" value="Unassembled WGS sequence"/>
</dbReference>
<keyword evidence="2" id="KW-1185">Reference proteome</keyword>
<evidence type="ECO:0000313" key="2">
    <source>
        <dbReference type="Proteomes" id="UP001454036"/>
    </source>
</evidence>
<name>A0AAV3NRK4_LITER</name>
<reference evidence="1 2" key="1">
    <citation type="submission" date="2024-01" db="EMBL/GenBank/DDBJ databases">
        <title>The complete chloroplast genome sequence of Lithospermum erythrorhizon: insights into the phylogenetic relationship among Boraginaceae species and the maternal lineages of purple gromwells.</title>
        <authorList>
            <person name="Okada T."/>
            <person name="Watanabe K."/>
        </authorList>
    </citation>
    <scope>NUCLEOTIDE SEQUENCE [LARGE SCALE GENOMIC DNA]</scope>
</reference>
<comment type="caution">
    <text evidence="1">The sequence shown here is derived from an EMBL/GenBank/DDBJ whole genome shotgun (WGS) entry which is preliminary data.</text>
</comment>
<proteinExistence type="predicted"/>
<protein>
    <submittedName>
        <fullName evidence="1">Uncharacterized protein</fullName>
    </submittedName>
</protein>
<dbReference type="EMBL" id="BAABME010015594">
    <property type="protein sequence ID" value="GAA0141999.1"/>
    <property type="molecule type" value="Genomic_DNA"/>
</dbReference>